<keyword evidence="3" id="KW-1185">Reference proteome</keyword>
<dbReference type="EMBL" id="UGOA01000001">
    <property type="protein sequence ID" value="STX40750.1"/>
    <property type="molecule type" value="Genomic_DNA"/>
</dbReference>
<evidence type="ECO:0000256" key="1">
    <source>
        <dbReference type="SAM" id="Phobius"/>
    </source>
</evidence>
<dbReference type="Pfam" id="PF14333">
    <property type="entry name" value="DUF4389"/>
    <property type="match status" value="1"/>
</dbReference>
<evidence type="ECO:0000313" key="3">
    <source>
        <dbReference type="Proteomes" id="UP000254677"/>
    </source>
</evidence>
<proteinExistence type="predicted"/>
<feature type="transmembrane region" description="Helical" evidence="1">
    <location>
        <begin position="6"/>
        <end position="28"/>
    </location>
</feature>
<keyword evidence="1" id="KW-0472">Membrane</keyword>
<dbReference type="RefSeq" id="WP_115220324.1">
    <property type="nucleotide sequence ID" value="NZ_CAXYJE010000005.1"/>
</dbReference>
<accession>A0A378J889</accession>
<dbReference type="AlphaFoldDB" id="A0A378J889"/>
<keyword evidence="1" id="KW-0812">Transmembrane</keyword>
<dbReference type="Proteomes" id="UP000254677">
    <property type="component" value="Unassembled WGS sequence"/>
</dbReference>
<name>A0A378J889_9GAMM</name>
<reference evidence="2 3" key="1">
    <citation type="submission" date="2018-06" db="EMBL/GenBank/DDBJ databases">
        <authorList>
            <consortium name="Pathogen Informatics"/>
            <person name="Doyle S."/>
        </authorList>
    </citation>
    <scope>NUCLEOTIDE SEQUENCE [LARGE SCALE GENOMIC DNA]</scope>
    <source>
        <strain evidence="2 3">NCTC13292</strain>
    </source>
</reference>
<evidence type="ECO:0000313" key="2">
    <source>
        <dbReference type="EMBL" id="STX40750.1"/>
    </source>
</evidence>
<organism evidence="2 3">
    <name type="scientific">Legionella donaldsonii</name>
    <dbReference type="NCBI Taxonomy" id="45060"/>
    <lineage>
        <taxon>Bacteria</taxon>
        <taxon>Pseudomonadati</taxon>
        <taxon>Pseudomonadota</taxon>
        <taxon>Gammaproteobacteria</taxon>
        <taxon>Legionellales</taxon>
        <taxon>Legionellaceae</taxon>
        <taxon>Legionella</taxon>
    </lineage>
</organism>
<dbReference type="InterPro" id="IPR025498">
    <property type="entry name" value="DUF4389"/>
</dbReference>
<keyword evidence="1" id="KW-1133">Transmembrane helix</keyword>
<protein>
    <submittedName>
        <fullName evidence="2">Uncharacterized protein</fullName>
    </submittedName>
</protein>
<gene>
    <name evidence="2" type="ORF">NCTC13292_00476</name>
</gene>
<sequence>MGLFFIVANILRSATTIISMLQFLIVIIKNKHSILLLKISEKLCANGHKADSLLMLNTDHNPFPRQPPIGH</sequence>